<evidence type="ECO:0000256" key="4">
    <source>
        <dbReference type="SAM" id="MobiDB-lite"/>
    </source>
</evidence>
<dbReference type="SUPFAM" id="SSF51230">
    <property type="entry name" value="Single hybrid motif"/>
    <property type="match status" value="1"/>
</dbReference>
<dbReference type="STRING" id="139825.A0A401GKI9"/>
<feature type="compositionally biased region" description="Low complexity" evidence="4">
    <location>
        <begin position="219"/>
        <end position="241"/>
    </location>
</feature>
<evidence type="ECO:0000256" key="2">
    <source>
        <dbReference type="ARBA" id="ARBA00022823"/>
    </source>
</evidence>
<dbReference type="Pfam" id="PF00364">
    <property type="entry name" value="Biotin_lipoyl"/>
    <property type="match status" value="1"/>
</dbReference>
<evidence type="ECO:0000259" key="6">
    <source>
        <dbReference type="PROSITE" id="PS51826"/>
    </source>
</evidence>
<dbReference type="InterPro" id="IPR036625">
    <property type="entry name" value="E3-bd_dom_sf"/>
</dbReference>
<dbReference type="AlphaFoldDB" id="A0A401GKI9"/>
<dbReference type="InterPro" id="IPR004167">
    <property type="entry name" value="PSBD"/>
</dbReference>
<dbReference type="GeneID" id="38779610"/>
<dbReference type="FunFam" id="2.40.50.100:FF:000010">
    <property type="entry name" value="Acetyltransferase component of pyruvate dehydrogenase complex"/>
    <property type="match status" value="1"/>
</dbReference>
<reference evidence="7 8" key="1">
    <citation type="journal article" date="2018" name="Sci. Rep.">
        <title>Genome sequence of the cauliflower mushroom Sparassis crispa (Hanabiratake) and its association with beneficial usage.</title>
        <authorList>
            <person name="Kiyama R."/>
            <person name="Furutani Y."/>
            <person name="Kawaguchi K."/>
            <person name="Nakanishi T."/>
        </authorList>
    </citation>
    <scope>NUCLEOTIDE SEQUENCE [LARGE SCALE GENOMIC DNA]</scope>
</reference>
<evidence type="ECO:0000259" key="5">
    <source>
        <dbReference type="PROSITE" id="PS50968"/>
    </source>
</evidence>
<dbReference type="CDD" id="cd06849">
    <property type="entry name" value="lipoyl_domain"/>
    <property type="match status" value="1"/>
</dbReference>
<dbReference type="Proteomes" id="UP000287166">
    <property type="component" value="Unassembled WGS sequence"/>
</dbReference>
<sequence>MLSARRLYAVVRSTSARRCLHASAVRRAITNLGMPAMSPTMTEGGIAQWKKKEGEAFSAGDVLLEIETDKATIDVEAQDDGVMGKIFAPDGTKNIPVGKVIALLAEEGDDISNLQAPAEEPATPKPAAAPPPPAPTPAPPPPAPTQAAAPASPTVQPESERPLFPSVLRLLEENNIANADAITGTGVRGMLTKGDVLAYLGQASGPLGTFKEEEEAKPTFKPTATATATATATEAATTTATAPPPQKTEEPQALDGPAIRRLIVGNMLAASLKARGLPVPPADFDSIISDYLPPAKPAPTPAPSSKQS</sequence>
<dbReference type="InterPro" id="IPR045257">
    <property type="entry name" value="E2/Pdx1"/>
</dbReference>
<feature type="compositionally biased region" description="Low complexity" evidence="4">
    <location>
        <begin position="145"/>
        <end position="154"/>
    </location>
</feature>
<dbReference type="EMBL" id="BFAD01000004">
    <property type="protein sequence ID" value="GBE82693.1"/>
    <property type="molecule type" value="Genomic_DNA"/>
</dbReference>
<evidence type="ECO:0000313" key="7">
    <source>
        <dbReference type="EMBL" id="GBE82693.1"/>
    </source>
</evidence>
<dbReference type="RefSeq" id="XP_027613606.1">
    <property type="nucleotide sequence ID" value="XM_027757805.1"/>
</dbReference>
<feature type="region of interest" description="Disordered" evidence="4">
    <location>
        <begin position="116"/>
        <end position="160"/>
    </location>
</feature>
<dbReference type="GO" id="GO:0004742">
    <property type="term" value="F:dihydrolipoyllysine-residue acetyltransferase activity"/>
    <property type="evidence" value="ECO:0007669"/>
    <property type="project" value="TreeGrafter"/>
</dbReference>
<evidence type="ECO:0000256" key="3">
    <source>
        <dbReference type="ARBA" id="ARBA00022946"/>
    </source>
</evidence>
<protein>
    <submittedName>
        <fullName evidence="7">Pyruvate dehydrogenase complex protein X component, mitochondrial</fullName>
    </submittedName>
</protein>
<name>A0A401GKI9_9APHY</name>
<evidence type="ECO:0000313" key="8">
    <source>
        <dbReference type="Proteomes" id="UP000287166"/>
    </source>
</evidence>
<dbReference type="GO" id="GO:0045254">
    <property type="term" value="C:pyruvate dehydrogenase complex"/>
    <property type="evidence" value="ECO:0007669"/>
    <property type="project" value="InterPro"/>
</dbReference>
<dbReference type="PANTHER" id="PTHR23151:SF82">
    <property type="entry name" value="PYRUVATE DEHYDROGENASE COMPLEX PROTEIN X COMPONENT, MITOCHONDRIAL"/>
    <property type="match status" value="1"/>
</dbReference>
<dbReference type="OrthoDB" id="537444at2759"/>
<evidence type="ECO:0000256" key="1">
    <source>
        <dbReference type="ARBA" id="ARBA00007317"/>
    </source>
</evidence>
<dbReference type="SUPFAM" id="SSF47005">
    <property type="entry name" value="Peripheral subunit-binding domain of 2-oxo acid dehydrogenase complex"/>
    <property type="match status" value="1"/>
</dbReference>
<keyword evidence="2" id="KW-0450">Lipoyl</keyword>
<feature type="domain" description="Peripheral subunit-binding (PSBD)" evidence="6">
    <location>
        <begin position="162"/>
        <end position="200"/>
    </location>
</feature>
<dbReference type="GO" id="GO:0006086">
    <property type="term" value="P:pyruvate decarboxylation to acetyl-CoA"/>
    <property type="evidence" value="ECO:0007669"/>
    <property type="project" value="InterPro"/>
</dbReference>
<dbReference type="InterPro" id="IPR003016">
    <property type="entry name" value="2-oxoA_DH_lipoyl-BS"/>
</dbReference>
<organism evidence="7 8">
    <name type="scientific">Sparassis crispa</name>
    <dbReference type="NCBI Taxonomy" id="139825"/>
    <lineage>
        <taxon>Eukaryota</taxon>
        <taxon>Fungi</taxon>
        <taxon>Dikarya</taxon>
        <taxon>Basidiomycota</taxon>
        <taxon>Agaricomycotina</taxon>
        <taxon>Agaricomycetes</taxon>
        <taxon>Polyporales</taxon>
        <taxon>Sparassidaceae</taxon>
        <taxon>Sparassis</taxon>
    </lineage>
</organism>
<dbReference type="PROSITE" id="PS00189">
    <property type="entry name" value="LIPOYL"/>
    <property type="match status" value="1"/>
</dbReference>
<dbReference type="InParanoid" id="A0A401GKI9"/>
<dbReference type="PANTHER" id="PTHR23151">
    <property type="entry name" value="DIHYDROLIPOAMIDE ACETYL/SUCCINYL-TRANSFERASE-RELATED"/>
    <property type="match status" value="1"/>
</dbReference>
<keyword evidence="8" id="KW-1185">Reference proteome</keyword>
<dbReference type="Pfam" id="PF02817">
    <property type="entry name" value="E3_binding"/>
    <property type="match status" value="1"/>
</dbReference>
<dbReference type="Gene3D" id="2.40.50.100">
    <property type="match status" value="1"/>
</dbReference>
<feature type="region of interest" description="Disordered" evidence="4">
    <location>
        <begin position="212"/>
        <end position="258"/>
    </location>
</feature>
<feature type="domain" description="Lipoyl-binding" evidence="5">
    <location>
        <begin position="29"/>
        <end position="105"/>
    </location>
</feature>
<accession>A0A401GKI9</accession>
<feature type="compositionally biased region" description="Pro residues" evidence="4">
    <location>
        <begin position="123"/>
        <end position="144"/>
    </location>
</feature>
<keyword evidence="7" id="KW-0670">Pyruvate</keyword>
<comment type="similarity">
    <text evidence="1">Belongs to the 2-oxoacid dehydrogenase family.</text>
</comment>
<dbReference type="PROSITE" id="PS51826">
    <property type="entry name" value="PSBD"/>
    <property type="match status" value="1"/>
</dbReference>
<dbReference type="InterPro" id="IPR011053">
    <property type="entry name" value="Single_hybrid_motif"/>
</dbReference>
<gene>
    <name evidence="7" type="ORF">SCP_0410780</name>
</gene>
<proteinExistence type="inferred from homology"/>
<dbReference type="PROSITE" id="PS50968">
    <property type="entry name" value="BIOTINYL_LIPOYL"/>
    <property type="match status" value="1"/>
</dbReference>
<dbReference type="InterPro" id="IPR000089">
    <property type="entry name" value="Biotin_lipoyl"/>
</dbReference>
<feature type="region of interest" description="Disordered" evidence="4">
    <location>
        <begin position="283"/>
        <end position="308"/>
    </location>
</feature>
<keyword evidence="3" id="KW-0809">Transit peptide</keyword>
<comment type="caution">
    <text evidence="7">The sequence shown here is derived from an EMBL/GenBank/DDBJ whole genome shotgun (WGS) entry which is preliminary data.</text>
</comment>
<dbReference type="Gene3D" id="4.10.320.10">
    <property type="entry name" value="E3-binding domain"/>
    <property type="match status" value="1"/>
</dbReference>